<evidence type="ECO:0008006" key="7">
    <source>
        <dbReference type="Google" id="ProtNLM"/>
    </source>
</evidence>
<keyword evidence="4" id="KW-0949">S-adenosyl-L-methionine</keyword>
<dbReference type="SUPFAM" id="SSF53335">
    <property type="entry name" value="S-adenosyl-L-methionine-dependent methyltransferases"/>
    <property type="match status" value="1"/>
</dbReference>
<evidence type="ECO:0000256" key="3">
    <source>
        <dbReference type="ARBA" id="ARBA00022679"/>
    </source>
</evidence>
<keyword evidence="3" id="KW-0808">Transferase</keyword>
<dbReference type="PANTHER" id="PTHR10867">
    <property type="entry name" value="NNMT/PNMT/TEMT FAMILY MEMBER"/>
    <property type="match status" value="1"/>
</dbReference>
<dbReference type="Pfam" id="PF01234">
    <property type="entry name" value="NNMT_PNMT_TEMT"/>
    <property type="match status" value="1"/>
</dbReference>
<dbReference type="GO" id="GO:0008168">
    <property type="term" value="F:methyltransferase activity"/>
    <property type="evidence" value="ECO:0007669"/>
    <property type="project" value="UniProtKB-KW"/>
</dbReference>
<dbReference type="PANTHER" id="PTHR10867:SF17">
    <property type="entry name" value="NICOTINAMIDE N-METHYLTRANSFERASE"/>
    <property type="match status" value="1"/>
</dbReference>
<accession>A0ABD3WCL5</accession>
<comment type="caution">
    <text evidence="5">The sequence shown here is derived from an EMBL/GenBank/DDBJ whole genome shotgun (WGS) entry which is preliminary data.</text>
</comment>
<dbReference type="PROSITE" id="PS51681">
    <property type="entry name" value="SAM_MT_NNMT_PNMT_TEMT"/>
    <property type="match status" value="1"/>
</dbReference>
<gene>
    <name evidence="5" type="ORF">ACJMK2_039358</name>
</gene>
<evidence type="ECO:0000256" key="1">
    <source>
        <dbReference type="ARBA" id="ARBA00007996"/>
    </source>
</evidence>
<dbReference type="Gene3D" id="3.40.50.150">
    <property type="entry name" value="Vaccinia Virus protein VP39"/>
    <property type="match status" value="1"/>
</dbReference>
<evidence type="ECO:0000256" key="2">
    <source>
        <dbReference type="ARBA" id="ARBA00022603"/>
    </source>
</evidence>
<comment type="similarity">
    <text evidence="1">Belongs to the class I-like SAM-binding methyltransferase superfamily. NNMT/PNMT/TEMT family.</text>
</comment>
<protein>
    <recommendedName>
        <fullName evidence="7">Nicotinamide N-methyltransferase-like</fullName>
    </recommendedName>
</protein>
<keyword evidence="6" id="KW-1185">Reference proteome</keyword>
<dbReference type="EMBL" id="JBJQND010000007">
    <property type="protein sequence ID" value="KAL3871351.1"/>
    <property type="molecule type" value="Genomic_DNA"/>
</dbReference>
<evidence type="ECO:0000313" key="5">
    <source>
        <dbReference type="EMBL" id="KAL3871351.1"/>
    </source>
</evidence>
<dbReference type="Proteomes" id="UP001634394">
    <property type="component" value="Unassembled WGS sequence"/>
</dbReference>
<evidence type="ECO:0000313" key="6">
    <source>
        <dbReference type="Proteomes" id="UP001634394"/>
    </source>
</evidence>
<dbReference type="AlphaFoldDB" id="A0ABD3WCL5"/>
<sequence length="269" mass="30256">MSAKKILTTHKDTDFDPETFVSTYYSSVDGSEDYGDLMTFFLNGLSEAFRSGAISGVHLLDIGTGPMPHTAFCAAPWFEEITLSDVSQKNIEFLQKWKDGKINHMGPVLEYLVKLDKSSSSVEKRQDELRQKTKHIVKCDVTKENPVVSTPVDGIVFDAITSSLCLEIACLTLDDYAKSVGYMRNLLKPDGHLVLVGVLEDTFYTVGEYRFINLPIKKDELREIWQKEGFEILSLKDFNETCSSPKYGNDNSDFKNAFVMVAKKMANTI</sequence>
<name>A0ABD3WCL5_SINWO</name>
<dbReference type="InterPro" id="IPR000940">
    <property type="entry name" value="NNMT_TEMT_trans"/>
</dbReference>
<reference evidence="5 6" key="1">
    <citation type="submission" date="2024-11" db="EMBL/GenBank/DDBJ databases">
        <title>Chromosome-level genome assembly of the freshwater bivalve Anodonta woodiana.</title>
        <authorList>
            <person name="Chen X."/>
        </authorList>
    </citation>
    <scope>NUCLEOTIDE SEQUENCE [LARGE SCALE GENOMIC DNA]</scope>
    <source>
        <strain evidence="5">MN2024</strain>
        <tissue evidence="5">Gills</tissue>
    </source>
</reference>
<proteinExistence type="inferred from homology"/>
<organism evidence="5 6">
    <name type="scientific">Sinanodonta woodiana</name>
    <name type="common">Chinese pond mussel</name>
    <name type="synonym">Anodonta woodiana</name>
    <dbReference type="NCBI Taxonomy" id="1069815"/>
    <lineage>
        <taxon>Eukaryota</taxon>
        <taxon>Metazoa</taxon>
        <taxon>Spiralia</taxon>
        <taxon>Lophotrochozoa</taxon>
        <taxon>Mollusca</taxon>
        <taxon>Bivalvia</taxon>
        <taxon>Autobranchia</taxon>
        <taxon>Heteroconchia</taxon>
        <taxon>Palaeoheterodonta</taxon>
        <taxon>Unionida</taxon>
        <taxon>Unionoidea</taxon>
        <taxon>Unionidae</taxon>
        <taxon>Unioninae</taxon>
        <taxon>Sinanodonta</taxon>
    </lineage>
</organism>
<dbReference type="InterPro" id="IPR029063">
    <property type="entry name" value="SAM-dependent_MTases_sf"/>
</dbReference>
<dbReference type="GO" id="GO:0032259">
    <property type="term" value="P:methylation"/>
    <property type="evidence" value="ECO:0007669"/>
    <property type="project" value="UniProtKB-KW"/>
</dbReference>
<evidence type="ECO:0000256" key="4">
    <source>
        <dbReference type="ARBA" id="ARBA00022691"/>
    </source>
</evidence>
<keyword evidence="2" id="KW-0489">Methyltransferase</keyword>